<dbReference type="PROSITE" id="PS51354">
    <property type="entry name" value="GLUTAREDOXIN_2"/>
    <property type="match status" value="1"/>
</dbReference>
<keyword evidence="15" id="KW-1185">Reference proteome</keyword>
<dbReference type="AlphaFoldDB" id="A0A255GWG2"/>
<dbReference type="PROSITE" id="PS00573">
    <property type="entry name" value="PYRIDINE_REDOX_2"/>
    <property type="match status" value="1"/>
</dbReference>
<dbReference type="FunFam" id="3.50.50.60:FF:000007">
    <property type="entry name" value="Alkyl hydroperoxide reductase, F subunit"/>
    <property type="match status" value="1"/>
</dbReference>
<organism evidence="14 15">
    <name type="scientific">Enemella evansiae</name>
    <dbReference type="NCBI Taxonomy" id="2016499"/>
    <lineage>
        <taxon>Bacteria</taxon>
        <taxon>Bacillati</taxon>
        <taxon>Actinomycetota</taxon>
        <taxon>Actinomycetes</taxon>
        <taxon>Propionibacteriales</taxon>
        <taxon>Propionibacteriaceae</taxon>
        <taxon>Enemella</taxon>
    </lineage>
</organism>
<dbReference type="InterPro" id="IPR008255">
    <property type="entry name" value="Pyr_nucl-diS_OxRdtase_2_AS"/>
</dbReference>
<dbReference type="CDD" id="cd02974">
    <property type="entry name" value="AhpF_NTD_N"/>
    <property type="match status" value="1"/>
</dbReference>
<dbReference type="InterPro" id="IPR036249">
    <property type="entry name" value="Thioredoxin-like_sf"/>
</dbReference>
<dbReference type="GO" id="GO:0000302">
    <property type="term" value="P:response to reactive oxygen species"/>
    <property type="evidence" value="ECO:0007669"/>
    <property type="project" value="InterPro"/>
</dbReference>
<dbReference type="PRINTS" id="PR00469">
    <property type="entry name" value="PNDRDTASEII"/>
</dbReference>
<dbReference type="Gene3D" id="3.40.30.80">
    <property type="match status" value="1"/>
</dbReference>
<evidence type="ECO:0000256" key="8">
    <source>
        <dbReference type="ARBA" id="ARBA00023284"/>
    </source>
</evidence>
<gene>
    <name evidence="14" type="ORF">CGZ94_02420</name>
</gene>
<dbReference type="InterPro" id="IPR023753">
    <property type="entry name" value="FAD/NAD-binding_dom"/>
</dbReference>
<evidence type="ECO:0000259" key="13">
    <source>
        <dbReference type="Pfam" id="PF13192"/>
    </source>
</evidence>
<dbReference type="GO" id="GO:0102039">
    <property type="term" value="F:NADH-dependent peroxiredoxin activity"/>
    <property type="evidence" value="ECO:0007669"/>
    <property type="project" value="InterPro"/>
</dbReference>
<keyword evidence="7 11" id="KW-1015">Disulfide bond</keyword>
<evidence type="ECO:0000256" key="11">
    <source>
        <dbReference type="PIRSR" id="PIRSR000238-2"/>
    </source>
</evidence>
<evidence type="ECO:0000256" key="10">
    <source>
        <dbReference type="PIRSR" id="PIRSR000238-1"/>
    </source>
</evidence>
<dbReference type="GO" id="GO:0004791">
    <property type="term" value="F:thioredoxin-disulfide reductase (NADPH) activity"/>
    <property type="evidence" value="ECO:0007669"/>
    <property type="project" value="UniProtKB-EC"/>
</dbReference>
<dbReference type="Gene3D" id="3.50.50.60">
    <property type="entry name" value="FAD/NAD(P)-binding domain"/>
    <property type="match status" value="2"/>
</dbReference>
<comment type="similarity">
    <text evidence="1">Belongs to the class-II pyridine nucleotide-disulfide oxidoreductase family.</text>
</comment>
<dbReference type="InterPro" id="IPR050097">
    <property type="entry name" value="Ferredoxin-NADP_redctase_2"/>
</dbReference>
<comment type="catalytic activity">
    <reaction evidence="9">
        <text>[thioredoxin]-dithiol + NADP(+) = [thioredoxin]-disulfide + NADPH + H(+)</text>
        <dbReference type="Rhea" id="RHEA:20345"/>
        <dbReference type="Rhea" id="RHEA-COMP:10698"/>
        <dbReference type="Rhea" id="RHEA-COMP:10700"/>
        <dbReference type="ChEBI" id="CHEBI:15378"/>
        <dbReference type="ChEBI" id="CHEBI:29950"/>
        <dbReference type="ChEBI" id="CHEBI:50058"/>
        <dbReference type="ChEBI" id="CHEBI:57783"/>
        <dbReference type="ChEBI" id="CHEBI:58349"/>
        <dbReference type="EC" id="1.8.1.9"/>
    </reaction>
</comment>
<keyword evidence="6" id="KW-0520">NAD</keyword>
<dbReference type="Pfam" id="PF07992">
    <property type="entry name" value="Pyr_redox_2"/>
    <property type="match status" value="1"/>
</dbReference>
<feature type="domain" description="FAD/NAD(P)-binding" evidence="12">
    <location>
        <begin position="210"/>
        <end position="501"/>
    </location>
</feature>
<dbReference type="InterPro" id="IPR044142">
    <property type="entry name" value="AhpF_NTD_N"/>
</dbReference>
<dbReference type="RefSeq" id="WP_094404522.1">
    <property type="nucleotide sequence ID" value="NZ_NMVO01000001.1"/>
</dbReference>
<protein>
    <submittedName>
        <fullName evidence="14">Alkyl hydroperoxide reductase subunit F</fullName>
    </submittedName>
</protein>
<dbReference type="InterPro" id="IPR036188">
    <property type="entry name" value="FAD/NAD-bd_sf"/>
</dbReference>
<keyword evidence="3" id="KW-0285">Flavoprotein</keyword>
<comment type="cofactor">
    <cofactor evidence="10">
        <name>FAD</name>
        <dbReference type="ChEBI" id="CHEBI:57692"/>
    </cofactor>
    <text evidence="10">Binds 1 FAD per subunit.</text>
</comment>
<evidence type="ECO:0000256" key="5">
    <source>
        <dbReference type="ARBA" id="ARBA00023002"/>
    </source>
</evidence>
<dbReference type="InterPro" id="IPR012081">
    <property type="entry name" value="Alkyl_hydroperoxide_Rdtase_suF"/>
</dbReference>
<evidence type="ECO:0000256" key="3">
    <source>
        <dbReference type="ARBA" id="ARBA00022630"/>
    </source>
</evidence>
<evidence type="ECO:0000256" key="1">
    <source>
        <dbReference type="ARBA" id="ARBA00009333"/>
    </source>
</evidence>
<evidence type="ECO:0000256" key="7">
    <source>
        <dbReference type="ARBA" id="ARBA00023157"/>
    </source>
</evidence>
<dbReference type="GO" id="GO:0005829">
    <property type="term" value="C:cytosol"/>
    <property type="evidence" value="ECO:0007669"/>
    <property type="project" value="UniProtKB-ARBA"/>
</dbReference>
<evidence type="ECO:0000259" key="12">
    <source>
        <dbReference type="Pfam" id="PF07992"/>
    </source>
</evidence>
<dbReference type="GO" id="GO:0032991">
    <property type="term" value="C:protein-containing complex"/>
    <property type="evidence" value="ECO:0007669"/>
    <property type="project" value="UniProtKB-ARBA"/>
</dbReference>
<keyword evidence="5" id="KW-0560">Oxidoreductase</keyword>
<accession>A0A255GWG2</accession>
<dbReference type="CDD" id="cd03026">
    <property type="entry name" value="AhpF_NTD_C"/>
    <property type="match status" value="1"/>
</dbReference>
<dbReference type="GO" id="GO:0050660">
    <property type="term" value="F:flavin adenine dinucleotide binding"/>
    <property type="evidence" value="ECO:0007669"/>
    <property type="project" value="InterPro"/>
</dbReference>
<comment type="caution">
    <text evidence="14">The sequence shown here is derived from an EMBL/GenBank/DDBJ whole genome shotgun (WGS) entry which is preliminary data.</text>
</comment>
<proteinExistence type="inferred from homology"/>
<name>A0A255GWG2_9ACTN</name>
<dbReference type="PIRSF" id="PIRSF000238">
    <property type="entry name" value="AhpF"/>
    <property type="match status" value="1"/>
</dbReference>
<dbReference type="InterPro" id="IPR044141">
    <property type="entry name" value="AhpF_NTD_C"/>
</dbReference>
<dbReference type="InterPro" id="IPR012336">
    <property type="entry name" value="Thioredoxin-like_fold"/>
</dbReference>
<evidence type="ECO:0000256" key="2">
    <source>
        <dbReference type="ARBA" id="ARBA00011738"/>
    </source>
</evidence>
<dbReference type="PANTHER" id="PTHR48105">
    <property type="entry name" value="THIOREDOXIN REDUCTASE 1-RELATED-RELATED"/>
    <property type="match status" value="1"/>
</dbReference>
<dbReference type="EMBL" id="NMVO01000001">
    <property type="protein sequence ID" value="OYO17754.1"/>
    <property type="molecule type" value="Genomic_DNA"/>
</dbReference>
<feature type="domain" description="Thioredoxin-like fold" evidence="13">
    <location>
        <begin position="124"/>
        <end position="194"/>
    </location>
</feature>
<dbReference type="NCBIfam" id="TIGR03140">
    <property type="entry name" value="AhpF"/>
    <property type="match status" value="1"/>
</dbReference>
<dbReference type="SUPFAM" id="SSF51905">
    <property type="entry name" value="FAD/NAD(P)-binding domain"/>
    <property type="match status" value="1"/>
</dbReference>
<dbReference type="Proteomes" id="UP000215896">
    <property type="component" value="Unassembled WGS sequence"/>
</dbReference>
<evidence type="ECO:0000256" key="6">
    <source>
        <dbReference type="ARBA" id="ARBA00023027"/>
    </source>
</evidence>
<keyword evidence="8 11" id="KW-0676">Redox-active center</keyword>
<dbReference type="PRINTS" id="PR00368">
    <property type="entry name" value="FADPNR"/>
</dbReference>
<evidence type="ECO:0000256" key="4">
    <source>
        <dbReference type="ARBA" id="ARBA00022827"/>
    </source>
</evidence>
<feature type="binding site" evidence="10">
    <location>
        <begin position="211"/>
        <end position="226"/>
    </location>
    <ligand>
        <name>FAD</name>
        <dbReference type="ChEBI" id="CHEBI:57692"/>
    </ligand>
</feature>
<sequence length="526" mass="56081">MLDKELLEQLKGYLERITEPIVLASSLDDRPKSAEMKTMLDEIAAVSDLVTHEQRDDDQRRPSFAIERPGTDISVRFAGLPLGHEFTSLVLAMLQVGGVPVKADEPLIEAVKAIPGELEFVTYMSLSCQNCPTVVQALNAMAVLNPNIKHTAVEGSLFQDEVEERRILAVPTVFLNGEEWGSGRMDIGDFVAKLSTAGVSTESFNAKDPYEVLVLGGGPAGAAAAIYAARKGIRTGLAAPNVGGQVLDTMAIENFVSVPYTEGPKFAAGLEQHLAAYDLDLMKNVTATSLEPGAEGELHTVHFEGGGSLKARTVILATGARWRTLGVPGEQDYRNKGVSFCPHCDGPLFKDKPIAVVGGGNSGVEAAIDLAGVTEKVTVIEFLDDLKADEVLLDKLHSLPNTAVLTGARTTEVHGDGGQLTRISYEDRESGEQRTLDVNGVFVQIGLLPNTEWLVDSGVELSERGELVIDERGRTNVPGIYGAGDCTVVPFKQIVVAEGTGATAALSAFDHLIRTAAPEPRESVSV</sequence>
<evidence type="ECO:0000313" key="14">
    <source>
        <dbReference type="EMBL" id="OYO17754.1"/>
    </source>
</evidence>
<dbReference type="GO" id="GO:0051287">
    <property type="term" value="F:NAD binding"/>
    <property type="evidence" value="ECO:0007669"/>
    <property type="project" value="InterPro"/>
</dbReference>
<evidence type="ECO:0000256" key="9">
    <source>
        <dbReference type="ARBA" id="ARBA00048132"/>
    </source>
</evidence>
<evidence type="ECO:0000313" key="15">
    <source>
        <dbReference type="Proteomes" id="UP000215896"/>
    </source>
</evidence>
<feature type="disulfide bond" description="Redox-active" evidence="11">
    <location>
        <begin position="341"/>
        <end position="344"/>
    </location>
</feature>
<keyword evidence="4 10" id="KW-0274">FAD</keyword>
<dbReference type="SUPFAM" id="SSF52833">
    <property type="entry name" value="Thioredoxin-like"/>
    <property type="match status" value="2"/>
</dbReference>
<feature type="binding site" evidence="10">
    <location>
        <begin position="475"/>
        <end position="485"/>
    </location>
    <ligand>
        <name>FAD</name>
        <dbReference type="ChEBI" id="CHEBI:57692"/>
    </ligand>
</feature>
<comment type="subunit">
    <text evidence="2">Homodimer.</text>
</comment>
<reference evidence="14 15" key="1">
    <citation type="submission" date="2017-07" db="EMBL/GenBank/DDBJ databases">
        <title>Draft whole genome sequences of clinical Proprionibacteriaceae strains.</title>
        <authorList>
            <person name="Bernier A.-M."/>
            <person name="Bernard K."/>
            <person name="Domingo M.-C."/>
        </authorList>
    </citation>
    <scope>NUCLEOTIDE SEQUENCE [LARGE SCALE GENOMIC DNA]</scope>
    <source>
        <strain evidence="14 15">NML 030167</strain>
    </source>
</reference>
<dbReference type="Pfam" id="PF13192">
    <property type="entry name" value="Thioredoxin_3"/>
    <property type="match status" value="1"/>
</dbReference>
<dbReference type="OrthoDB" id="9806179at2"/>